<dbReference type="InterPro" id="IPR011051">
    <property type="entry name" value="RmlC_Cupin_sf"/>
</dbReference>
<evidence type="ECO:0000256" key="6">
    <source>
        <dbReference type="PIRSR" id="PIRSR610300-51"/>
    </source>
</evidence>
<evidence type="ECO:0000256" key="3">
    <source>
        <dbReference type="ARBA" id="ARBA00022964"/>
    </source>
</evidence>
<keyword evidence="2 6" id="KW-0479">Metal-binding</keyword>
<dbReference type="Proteomes" id="UP000533269">
    <property type="component" value="Unassembled WGS sequence"/>
</dbReference>
<dbReference type="Gene3D" id="2.60.120.10">
    <property type="entry name" value="Jelly Rolls"/>
    <property type="match status" value="1"/>
</dbReference>
<name>A0A7W4XVH5_KINRA</name>
<dbReference type="PANTHER" id="PTHR12918">
    <property type="entry name" value="CYSTEINE DIOXYGENASE"/>
    <property type="match status" value="1"/>
</dbReference>
<feature type="binding site" evidence="6">
    <location>
        <position position="92"/>
    </location>
    <ligand>
        <name>Fe cation</name>
        <dbReference type="ChEBI" id="CHEBI:24875"/>
        <note>catalytic</note>
    </ligand>
</feature>
<dbReference type="InterPro" id="IPR010300">
    <property type="entry name" value="CDO_1"/>
</dbReference>
<dbReference type="CDD" id="cd10548">
    <property type="entry name" value="cupin_CDO"/>
    <property type="match status" value="1"/>
</dbReference>
<dbReference type="PANTHER" id="PTHR12918:SF1">
    <property type="entry name" value="CYSTEINE DIOXYGENASE TYPE 1"/>
    <property type="match status" value="1"/>
</dbReference>
<feature type="compositionally biased region" description="Low complexity" evidence="7">
    <location>
        <begin position="1"/>
        <end position="19"/>
    </location>
</feature>
<evidence type="ECO:0000313" key="8">
    <source>
        <dbReference type="EMBL" id="MBB2900031.1"/>
    </source>
</evidence>
<evidence type="ECO:0000256" key="2">
    <source>
        <dbReference type="ARBA" id="ARBA00022723"/>
    </source>
</evidence>
<feature type="region of interest" description="Disordered" evidence="7">
    <location>
        <begin position="1"/>
        <end position="36"/>
    </location>
</feature>
<evidence type="ECO:0000313" key="9">
    <source>
        <dbReference type="Proteomes" id="UP000533269"/>
    </source>
</evidence>
<dbReference type="EMBL" id="JACHVY010000001">
    <property type="protein sequence ID" value="MBB2900031.1"/>
    <property type="molecule type" value="Genomic_DNA"/>
</dbReference>
<feature type="compositionally biased region" description="Pro residues" evidence="7">
    <location>
        <begin position="20"/>
        <end position="31"/>
    </location>
</feature>
<gene>
    <name evidence="8" type="ORF">FHR75_000819</name>
</gene>
<reference evidence="8 9" key="1">
    <citation type="submission" date="2020-08" db="EMBL/GenBank/DDBJ databases">
        <title>The Agave Microbiome: Exploring the role of microbial communities in plant adaptations to desert environments.</title>
        <authorList>
            <person name="Partida-Martinez L.P."/>
        </authorList>
    </citation>
    <scope>NUCLEOTIDE SEQUENCE [LARGE SCALE GENOMIC DNA]</scope>
    <source>
        <strain evidence="8 9">AS2.23</strain>
    </source>
</reference>
<evidence type="ECO:0000256" key="4">
    <source>
        <dbReference type="ARBA" id="ARBA00023002"/>
    </source>
</evidence>
<comment type="similarity">
    <text evidence="1">Belongs to the cysteine dioxygenase family.</text>
</comment>
<dbReference type="GO" id="GO:0016702">
    <property type="term" value="F:oxidoreductase activity, acting on single donors with incorporation of molecular oxygen, incorporation of two atoms of oxygen"/>
    <property type="evidence" value="ECO:0007669"/>
    <property type="project" value="InterPro"/>
</dbReference>
<dbReference type="OMA" id="YSPPLWR"/>
<comment type="caution">
    <text evidence="8">The sequence shown here is derived from an EMBL/GenBank/DDBJ whole genome shotgun (WGS) entry which is preliminary data.</text>
</comment>
<keyword evidence="3" id="KW-0223">Dioxygenase</keyword>
<accession>A0A7W4XVH5</accession>
<dbReference type="AlphaFoldDB" id="A0A7W4XVH5"/>
<dbReference type="RefSeq" id="WP_012084368.1">
    <property type="nucleotide sequence ID" value="NZ_JACHVY010000001.1"/>
</dbReference>
<proteinExistence type="inferred from homology"/>
<sequence length="186" mass="19754">MTLAPDAPGALGAPGAPGAPAGPPAGLPPAPGRTLTPRELKDWVDEAARRPGAWEHLVRHDTGGRHYASLHRDGDLDVWLLCWNTDDDTGWHDHDTSSGAVAVTRGAVVEANPRMGGEPAVRTVAAGRSFAFGPDHIHRMSGAVDGSVSIHAYSPPLWRMGQYSISPSGVMRRMSVSYADELRPLD</sequence>
<evidence type="ECO:0000256" key="1">
    <source>
        <dbReference type="ARBA" id="ARBA00006622"/>
    </source>
</evidence>
<protein>
    <recommendedName>
        <fullName evidence="10">Cysteine dioxygenase type I</fullName>
    </recommendedName>
</protein>
<feature type="binding site" evidence="6">
    <location>
        <position position="94"/>
    </location>
    <ligand>
        <name>Fe cation</name>
        <dbReference type="ChEBI" id="CHEBI:24875"/>
        <note>catalytic</note>
    </ligand>
</feature>
<keyword evidence="5 6" id="KW-0408">Iron</keyword>
<evidence type="ECO:0000256" key="7">
    <source>
        <dbReference type="SAM" id="MobiDB-lite"/>
    </source>
</evidence>
<dbReference type="InterPro" id="IPR014710">
    <property type="entry name" value="RmlC-like_jellyroll"/>
</dbReference>
<organism evidence="8 9">
    <name type="scientific">Kineococcus radiotolerans</name>
    <dbReference type="NCBI Taxonomy" id="131568"/>
    <lineage>
        <taxon>Bacteria</taxon>
        <taxon>Bacillati</taxon>
        <taxon>Actinomycetota</taxon>
        <taxon>Actinomycetes</taxon>
        <taxon>Kineosporiales</taxon>
        <taxon>Kineosporiaceae</taxon>
        <taxon>Kineococcus</taxon>
    </lineage>
</organism>
<evidence type="ECO:0000256" key="5">
    <source>
        <dbReference type="ARBA" id="ARBA00023004"/>
    </source>
</evidence>
<keyword evidence="4" id="KW-0560">Oxidoreductase</keyword>
<dbReference type="SUPFAM" id="SSF51182">
    <property type="entry name" value="RmlC-like cupins"/>
    <property type="match status" value="1"/>
</dbReference>
<evidence type="ECO:0008006" key="10">
    <source>
        <dbReference type="Google" id="ProtNLM"/>
    </source>
</evidence>
<dbReference type="Pfam" id="PF05995">
    <property type="entry name" value="CDO_I"/>
    <property type="match status" value="1"/>
</dbReference>
<feature type="binding site" evidence="6">
    <location>
        <position position="138"/>
    </location>
    <ligand>
        <name>Fe cation</name>
        <dbReference type="ChEBI" id="CHEBI:24875"/>
        <note>catalytic</note>
    </ligand>
</feature>
<dbReference type="GO" id="GO:0008198">
    <property type="term" value="F:ferrous iron binding"/>
    <property type="evidence" value="ECO:0007669"/>
    <property type="project" value="TreeGrafter"/>
</dbReference>
<reference evidence="8 9" key="2">
    <citation type="submission" date="2020-08" db="EMBL/GenBank/DDBJ databases">
        <authorList>
            <person name="Partida-Martinez L."/>
            <person name="Huntemann M."/>
            <person name="Clum A."/>
            <person name="Wang J."/>
            <person name="Palaniappan K."/>
            <person name="Ritter S."/>
            <person name="Chen I.-M."/>
            <person name="Stamatis D."/>
            <person name="Reddy T."/>
            <person name="O'Malley R."/>
            <person name="Daum C."/>
            <person name="Shapiro N."/>
            <person name="Ivanova N."/>
            <person name="Kyrpides N."/>
            <person name="Woyke T."/>
        </authorList>
    </citation>
    <scope>NUCLEOTIDE SEQUENCE [LARGE SCALE GENOMIC DNA]</scope>
    <source>
        <strain evidence="8 9">AS2.23</strain>
    </source>
</reference>